<comment type="similarity">
    <text evidence="1">Belongs to the ClpS family.</text>
</comment>
<dbReference type="GO" id="GO:0008233">
    <property type="term" value="F:peptidase activity"/>
    <property type="evidence" value="ECO:0007669"/>
    <property type="project" value="UniProtKB-KW"/>
</dbReference>
<dbReference type="PANTHER" id="PTHR33473:SF19">
    <property type="entry name" value="ATP-DEPENDENT CLP PROTEASE ADAPTER PROTEIN CLPS"/>
    <property type="match status" value="1"/>
</dbReference>
<dbReference type="EMBL" id="CP014229">
    <property type="protein sequence ID" value="AMD89617.1"/>
    <property type="molecule type" value="Genomic_DNA"/>
</dbReference>
<feature type="domain" description="Adaptor protein ClpS core" evidence="2">
    <location>
        <begin position="22"/>
        <end position="101"/>
    </location>
</feature>
<dbReference type="KEGG" id="dfi:AXF13_05540"/>
<dbReference type="PANTHER" id="PTHR33473">
    <property type="entry name" value="ATP-DEPENDENT CLP PROTEASE ADAPTER PROTEIN CLPS1, CHLOROPLASTIC"/>
    <property type="match status" value="1"/>
</dbReference>
<reference evidence="4" key="1">
    <citation type="submission" date="2016-02" db="EMBL/GenBank/DDBJ databases">
        <authorList>
            <person name="Holder M.E."/>
            <person name="Ajami N.J."/>
            <person name="Petrosino J.F."/>
        </authorList>
    </citation>
    <scope>NUCLEOTIDE SEQUENCE [LARGE SCALE GENOMIC DNA]</scope>
    <source>
        <strain evidence="4">CCUG 45958</strain>
    </source>
</reference>
<evidence type="ECO:0000313" key="4">
    <source>
        <dbReference type="Proteomes" id="UP000069241"/>
    </source>
</evidence>
<dbReference type="STRING" id="44742.AXF13_05540"/>
<dbReference type="Gene3D" id="3.30.1390.10">
    <property type="match status" value="1"/>
</dbReference>
<gene>
    <name evidence="1" type="primary">clpS</name>
    <name evidence="3" type="ORF">AXF13_05540</name>
</gene>
<evidence type="ECO:0000313" key="3">
    <source>
        <dbReference type="EMBL" id="AMD89617.1"/>
    </source>
</evidence>
<dbReference type="SUPFAM" id="SSF54736">
    <property type="entry name" value="ClpS-like"/>
    <property type="match status" value="1"/>
</dbReference>
<dbReference type="InterPro" id="IPR022935">
    <property type="entry name" value="ClpS"/>
</dbReference>
<keyword evidence="3" id="KW-0645">Protease</keyword>
<dbReference type="HAMAP" id="MF_00302">
    <property type="entry name" value="ClpS"/>
    <property type="match status" value="1"/>
</dbReference>
<proteinExistence type="inferred from homology"/>
<comment type="function">
    <text evidence="1">Involved in the modulation of the specificity of the ClpAP-mediated ATP-dependent protein degradation.</text>
</comment>
<comment type="subunit">
    <text evidence="1">Binds to the N-terminal domain of the chaperone ClpA.</text>
</comment>
<organism evidence="3 4">
    <name type="scientific">Desulfovibrio fairfieldensis</name>
    <dbReference type="NCBI Taxonomy" id="44742"/>
    <lineage>
        <taxon>Bacteria</taxon>
        <taxon>Pseudomonadati</taxon>
        <taxon>Thermodesulfobacteriota</taxon>
        <taxon>Desulfovibrionia</taxon>
        <taxon>Desulfovibrionales</taxon>
        <taxon>Desulfovibrionaceae</taxon>
        <taxon>Desulfovibrio</taxon>
    </lineage>
</organism>
<dbReference type="InterPro" id="IPR003769">
    <property type="entry name" value="ClpS_core"/>
</dbReference>
<keyword evidence="3" id="KW-0378">Hydrolase</keyword>
<dbReference type="Pfam" id="PF02617">
    <property type="entry name" value="ClpS"/>
    <property type="match status" value="1"/>
</dbReference>
<name>A0A0X8JIU8_9BACT</name>
<dbReference type="Proteomes" id="UP000069241">
    <property type="component" value="Chromosome"/>
</dbReference>
<dbReference type="InterPro" id="IPR014719">
    <property type="entry name" value="Ribosomal_bL12_C/ClpS-like"/>
</dbReference>
<accession>A0A0X8JIU8</accession>
<evidence type="ECO:0000256" key="1">
    <source>
        <dbReference type="HAMAP-Rule" id="MF_00302"/>
    </source>
</evidence>
<keyword evidence="4" id="KW-1185">Reference proteome</keyword>
<dbReference type="GO" id="GO:0006508">
    <property type="term" value="P:proteolysis"/>
    <property type="evidence" value="ECO:0007669"/>
    <property type="project" value="UniProtKB-UniRule"/>
</dbReference>
<dbReference type="GO" id="GO:0030163">
    <property type="term" value="P:protein catabolic process"/>
    <property type="evidence" value="ECO:0007669"/>
    <property type="project" value="InterPro"/>
</dbReference>
<sequence length="106" mass="11980">MPLYNQGEADGESRTIVVKKLKEPDRYRVLLHNDDYTSMDFVINILCGVFHKPLEEATAIMLAVHQQGVGQCGIYTREVAEAKVSRVHREAHGAGFPLRCTMEKIH</sequence>
<protein>
    <recommendedName>
        <fullName evidence="1">ATP-dependent Clp protease adapter protein ClpS</fullName>
    </recommendedName>
</protein>
<dbReference type="RefSeq" id="WP_008684334.1">
    <property type="nucleotide sequence ID" value="NZ_CP014229.1"/>
</dbReference>
<evidence type="ECO:0000259" key="2">
    <source>
        <dbReference type="Pfam" id="PF02617"/>
    </source>
</evidence>
<dbReference type="AlphaFoldDB" id="A0A0X8JIU8"/>
<dbReference type="FunFam" id="3.30.1390.10:FF:000002">
    <property type="entry name" value="ATP-dependent Clp protease adapter protein ClpS"/>
    <property type="match status" value="1"/>
</dbReference>